<dbReference type="EMBL" id="MJEA01000004">
    <property type="protein sequence ID" value="OQO70561.1"/>
    <property type="molecule type" value="Genomic_DNA"/>
</dbReference>
<dbReference type="RefSeq" id="WP_081183327.1">
    <property type="nucleotide sequence ID" value="NZ_MJEA01000004.1"/>
</dbReference>
<comment type="caution">
    <text evidence="2">The sequence shown here is derived from an EMBL/GenBank/DDBJ whole genome shotgun (WGS) entry which is preliminary data.</text>
</comment>
<comment type="caution">
    <text evidence="1">Lacks conserved residue(s) required for the propagation of feature annotation.</text>
</comment>
<protein>
    <submittedName>
        <fullName evidence="2">PTS sorbitol transporter subunit IIA</fullName>
    </submittedName>
</protein>
<dbReference type="SUPFAM" id="SSF141530">
    <property type="entry name" value="PTSIIA/GutA-like"/>
    <property type="match status" value="1"/>
</dbReference>
<dbReference type="PROSITE" id="PS51097">
    <property type="entry name" value="PTS_EIIA_TYPE_5"/>
    <property type="match status" value="1"/>
</dbReference>
<dbReference type="InterPro" id="IPR004716">
    <property type="entry name" value="PTS_IIA_glucitol/sorbitol-sp"/>
</dbReference>
<dbReference type="Pfam" id="PF03829">
    <property type="entry name" value="PTSIIA_gutA"/>
    <property type="match status" value="1"/>
</dbReference>
<name>A0A1V8YD70_9ENTE</name>
<gene>
    <name evidence="2" type="ORF">BH747_05940</name>
</gene>
<evidence type="ECO:0000313" key="3">
    <source>
        <dbReference type="Proteomes" id="UP000192477"/>
    </source>
</evidence>
<dbReference type="STRING" id="112904.BH747_05940"/>
<evidence type="ECO:0000256" key="1">
    <source>
        <dbReference type="PROSITE-ProRule" id="PRU00420"/>
    </source>
</evidence>
<dbReference type="Gene3D" id="2.40.33.40">
    <property type="entry name" value="Phosphotransferase system, glucitol/sorbitol-specific IIA component"/>
    <property type="match status" value="1"/>
</dbReference>
<dbReference type="OrthoDB" id="7065254at2"/>
<accession>A0A1V8YD70</accession>
<reference evidence="2 3" key="1">
    <citation type="journal article" date="2017" name="BMC Microbiol.">
        <title>Comparative genomics of Enterococcus spp. isolated from bovine feces.</title>
        <authorList>
            <person name="Beukers A.G."/>
            <person name="Zaheer R."/>
            <person name="Goji N."/>
            <person name="Amoako K.K."/>
            <person name="Chaves A.V."/>
            <person name="Ward M.P."/>
            <person name="McAllister T.A."/>
        </authorList>
    </citation>
    <scope>NUCLEOTIDE SEQUENCE [LARGE SCALE GENOMIC DNA]</scope>
    <source>
        <strain evidence="2 3">F1129D 143</strain>
    </source>
</reference>
<sequence>MIHATIKEIGEQAVSEQEPILILFDQTATSTLRNYSVIQEITSKETFSLKKEDVISFDQQEYTIEHVGTMANENLSTVGHVTLIFDHYSVENSIANGIYLTPHQLPEINIGTQIEYK</sequence>
<dbReference type="GO" id="GO:0016301">
    <property type="term" value="F:kinase activity"/>
    <property type="evidence" value="ECO:0007669"/>
    <property type="project" value="TreeGrafter"/>
</dbReference>
<proteinExistence type="predicted"/>
<dbReference type="AlphaFoldDB" id="A0A1V8YD70"/>
<dbReference type="GO" id="GO:0005737">
    <property type="term" value="C:cytoplasm"/>
    <property type="evidence" value="ECO:0007669"/>
    <property type="project" value="InterPro"/>
</dbReference>
<dbReference type="Proteomes" id="UP000192477">
    <property type="component" value="Unassembled WGS sequence"/>
</dbReference>
<dbReference type="PANTHER" id="PTHR40398:SF1">
    <property type="entry name" value="PTS SYSTEM GLUCITOL_SORBITOL-SPECIFIC EIIA COMPONENT"/>
    <property type="match status" value="1"/>
</dbReference>
<evidence type="ECO:0000313" key="2">
    <source>
        <dbReference type="EMBL" id="OQO70561.1"/>
    </source>
</evidence>
<dbReference type="GO" id="GO:0009401">
    <property type="term" value="P:phosphoenolpyruvate-dependent sugar phosphotransferase system"/>
    <property type="evidence" value="ECO:0007669"/>
    <property type="project" value="InterPro"/>
</dbReference>
<dbReference type="PANTHER" id="PTHR40398">
    <property type="entry name" value="PTS SYSTEM GLUCITOL/SORBITOL-SPECIFIC EIIA COMPONENT"/>
    <property type="match status" value="1"/>
</dbReference>
<dbReference type="GO" id="GO:0008982">
    <property type="term" value="F:protein-N(PI)-phosphohistidine-sugar phosphotransferase activity"/>
    <property type="evidence" value="ECO:0007669"/>
    <property type="project" value="InterPro"/>
</dbReference>
<organism evidence="2 3">
    <name type="scientific">Enterococcus villorum</name>
    <dbReference type="NCBI Taxonomy" id="112904"/>
    <lineage>
        <taxon>Bacteria</taxon>
        <taxon>Bacillati</taxon>
        <taxon>Bacillota</taxon>
        <taxon>Bacilli</taxon>
        <taxon>Lactobacillales</taxon>
        <taxon>Enterococcaceae</taxon>
        <taxon>Enterococcus</taxon>
    </lineage>
</organism>
<dbReference type="InterPro" id="IPR036665">
    <property type="entry name" value="PTS_IIA_glucitol/sorbitol_sf"/>
</dbReference>